<protein>
    <submittedName>
        <fullName evidence="2">Uncharacterized protein</fullName>
    </submittedName>
</protein>
<reference evidence="2" key="1">
    <citation type="journal article" date="2021" name="Open Biol.">
        <title>Shared evolutionary footprints suggest mitochondrial oxidative damage underlies multiple complex I losses in fungi.</title>
        <authorList>
            <person name="Schikora-Tamarit M.A."/>
            <person name="Marcet-Houben M."/>
            <person name="Nosek J."/>
            <person name="Gabaldon T."/>
        </authorList>
    </citation>
    <scope>NUCLEOTIDE SEQUENCE</scope>
    <source>
        <strain evidence="2">CBS2887</strain>
    </source>
</reference>
<comment type="caution">
    <text evidence="2">The sequence shown here is derived from an EMBL/GenBank/DDBJ whole genome shotgun (WGS) entry which is preliminary data.</text>
</comment>
<proteinExistence type="predicted"/>
<accession>A0A9P8Q4S6</accession>
<evidence type="ECO:0000313" key="2">
    <source>
        <dbReference type="EMBL" id="KAH3684083.1"/>
    </source>
</evidence>
<sequence>EEKDEDQTMAMIQSLYDYANTNNAGVKQAKEMSEEDQLREAIERSKQDYYNMVEQEENEEQKDPFDFGPAPPLILSEQSLGTNMDKV</sequence>
<dbReference type="Proteomes" id="UP000774326">
    <property type="component" value="Unassembled WGS sequence"/>
</dbReference>
<evidence type="ECO:0000256" key="1">
    <source>
        <dbReference type="SAM" id="MobiDB-lite"/>
    </source>
</evidence>
<dbReference type="EMBL" id="JAEUBG010002770">
    <property type="protein sequence ID" value="KAH3684083.1"/>
    <property type="molecule type" value="Genomic_DNA"/>
</dbReference>
<reference evidence="2" key="2">
    <citation type="submission" date="2021-01" db="EMBL/GenBank/DDBJ databases">
        <authorList>
            <person name="Schikora-Tamarit M.A."/>
        </authorList>
    </citation>
    <scope>NUCLEOTIDE SEQUENCE</scope>
    <source>
        <strain evidence="2">CBS2887</strain>
    </source>
</reference>
<feature type="compositionally biased region" description="Polar residues" evidence="1">
    <location>
        <begin position="76"/>
        <end position="87"/>
    </location>
</feature>
<name>A0A9P8Q4S6_WICPI</name>
<evidence type="ECO:0000313" key="3">
    <source>
        <dbReference type="Proteomes" id="UP000774326"/>
    </source>
</evidence>
<feature type="non-terminal residue" evidence="2">
    <location>
        <position position="87"/>
    </location>
</feature>
<feature type="region of interest" description="Disordered" evidence="1">
    <location>
        <begin position="54"/>
        <end position="87"/>
    </location>
</feature>
<organism evidence="2 3">
    <name type="scientific">Wickerhamomyces pijperi</name>
    <name type="common">Yeast</name>
    <name type="synonym">Pichia pijperi</name>
    <dbReference type="NCBI Taxonomy" id="599730"/>
    <lineage>
        <taxon>Eukaryota</taxon>
        <taxon>Fungi</taxon>
        <taxon>Dikarya</taxon>
        <taxon>Ascomycota</taxon>
        <taxon>Saccharomycotina</taxon>
        <taxon>Saccharomycetes</taxon>
        <taxon>Phaffomycetales</taxon>
        <taxon>Wickerhamomycetaceae</taxon>
        <taxon>Wickerhamomyces</taxon>
    </lineage>
</organism>
<dbReference type="AlphaFoldDB" id="A0A9P8Q4S6"/>
<feature type="non-terminal residue" evidence="2">
    <location>
        <position position="1"/>
    </location>
</feature>
<gene>
    <name evidence="2" type="ORF">WICPIJ_004945</name>
</gene>
<dbReference type="OrthoDB" id="31113at2759"/>
<keyword evidence="3" id="KW-1185">Reference proteome</keyword>